<organism evidence="3 4">
    <name type="scientific">Dorea formicigenerans</name>
    <dbReference type="NCBI Taxonomy" id="39486"/>
    <lineage>
        <taxon>Bacteria</taxon>
        <taxon>Bacillati</taxon>
        <taxon>Bacillota</taxon>
        <taxon>Clostridia</taxon>
        <taxon>Lachnospirales</taxon>
        <taxon>Lachnospiraceae</taxon>
        <taxon>Dorea</taxon>
    </lineage>
</organism>
<dbReference type="EMBL" id="QRUK01000014">
    <property type="protein sequence ID" value="RGR58606.1"/>
    <property type="molecule type" value="Genomic_DNA"/>
</dbReference>
<dbReference type="RefSeq" id="WP_118398504.1">
    <property type="nucleotide sequence ID" value="NZ_QRUK01000014.1"/>
</dbReference>
<gene>
    <name evidence="3" type="ORF">DWY33_08585</name>
</gene>
<dbReference type="InterPro" id="IPR044911">
    <property type="entry name" value="V-type_ATPase_csu/dsu_dom_3"/>
</dbReference>
<dbReference type="InterPro" id="IPR002843">
    <property type="entry name" value="ATPase_V0-cplx_csu/dsu"/>
</dbReference>
<reference evidence="3 4" key="1">
    <citation type="submission" date="2018-08" db="EMBL/GenBank/DDBJ databases">
        <title>A genome reference for cultivated species of the human gut microbiota.</title>
        <authorList>
            <person name="Zou Y."/>
            <person name="Xue W."/>
            <person name="Luo G."/>
        </authorList>
    </citation>
    <scope>NUCLEOTIDE SEQUENCE [LARGE SCALE GENOMIC DNA]</scope>
    <source>
        <strain evidence="3 4">AF25-11</strain>
    </source>
</reference>
<dbReference type="PANTHER" id="PTHR38682:SF1">
    <property type="entry name" value="V-TYPE ATP SYNTHASE SUBUNIT C"/>
    <property type="match status" value="1"/>
</dbReference>
<sequence>MGNVMAYSGLTTKIRAMQAKLLTQADYETISGFTDVVQVVEFLKTKPAYAVYMDQLELAHLHRGDIEKMLYQSLYNDYTRIFRFAGIDQKKFLKIYWKKYEVSVINYCLRIVFNHYDKPYDLDYKKEFFDKYSKLSIDKLITSTNIDELVDNLRGSEYYEVLKPIRDSGAATLFDYDQALELYYFTNYWRRGRKVFSGKSRERFSRDVGIKMDLMNIQWVYRAKQYYRMLPAEIYALTLPYHFHLSTEEFKAIVEAPNVEEMKKQIENTYYGTHVHMKEGQSIEKSIKDILRDLYISDRQKDPYSDATMHAFLFLYRKVLKSENIGYNE</sequence>
<evidence type="ECO:0000313" key="3">
    <source>
        <dbReference type="EMBL" id="RGR58606.1"/>
    </source>
</evidence>
<dbReference type="Pfam" id="PF01992">
    <property type="entry name" value="vATP-synt_AC39"/>
    <property type="match status" value="1"/>
</dbReference>
<keyword evidence="1" id="KW-0813">Transport</keyword>
<dbReference type="Gene3D" id="1.10.132.50">
    <property type="entry name" value="ATP synthase (C/AC39) subunit, domain 3"/>
    <property type="match status" value="2"/>
</dbReference>
<name>A0A412F041_9FIRM</name>
<accession>A0A412F041</accession>
<evidence type="ECO:0000313" key="4">
    <source>
        <dbReference type="Proteomes" id="UP000283652"/>
    </source>
</evidence>
<evidence type="ECO:0000256" key="2">
    <source>
        <dbReference type="ARBA" id="ARBA00023065"/>
    </source>
</evidence>
<dbReference type="GO" id="GO:0046961">
    <property type="term" value="F:proton-transporting ATPase activity, rotational mechanism"/>
    <property type="evidence" value="ECO:0007669"/>
    <property type="project" value="InterPro"/>
</dbReference>
<dbReference type="Proteomes" id="UP000283652">
    <property type="component" value="Unassembled WGS sequence"/>
</dbReference>
<keyword evidence="2" id="KW-0406">Ion transport</keyword>
<dbReference type="SUPFAM" id="SSF103486">
    <property type="entry name" value="V-type ATP synthase subunit C"/>
    <property type="match status" value="1"/>
</dbReference>
<evidence type="ECO:0000256" key="1">
    <source>
        <dbReference type="ARBA" id="ARBA00022448"/>
    </source>
</evidence>
<dbReference type="InterPro" id="IPR050873">
    <property type="entry name" value="V-ATPase_V0D/AC39_subunit"/>
</dbReference>
<protein>
    <submittedName>
        <fullName evidence="3">V-type ATP synthase subunit C</fullName>
    </submittedName>
</protein>
<dbReference type="PANTHER" id="PTHR38682">
    <property type="entry name" value="V-TYPE ATP SYNTHASE SUBUNIT C"/>
    <property type="match status" value="1"/>
</dbReference>
<dbReference type="InterPro" id="IPR036079">
    <property type="entry name" value="ATPase_csu/dsu_sf"/>
</dbReference>
<comment type="caution">
    <text evidence="3">The sequence shown here is derived from an EMBL/GenBank/DDBJ whole genome shotgun (WGS) entry which is preliminary data.</text>
</comment>
<dbReference type="AlphaFoldDB" id="A0A412F041"/>
<proteinExistence type="predicted"/>